<dbReference type="CDD" id="cd01650">
    <property type="entry name" value="RT_nLTR_like"/>
    <property type="match status" value="1"/>
</dbReference>
<dbReference type="PANTHER" id="PTHR47027:SF20">
    <property type="entry name" value="REVERSE TRANSCRIPTASE-LIKE PROTEIN WITH RNA-DIRECTED DNA POLYMERASE DOMAIN"/>
    <property type="match status" value="1"/>
</dbReference>
<name>H3AD39_LATCH</name>
<dbReference type="PANTHER" id="PTHR47027">
    <property type="entry name" value="REVERSE TRANSCRIPTASE DOMAIN-CONTAINING PROTEIN"/>
    <property type="match status" value="1"/>
</dbReference>
<reference evidence="3" key="3">
    <citation type="submission" date="2025-09" db="UniProtKB">
        <authorList>
            <consortium name="Ensembl"/>
        </authorList>
    </citation>
    <scope>IDENTIFICATION</scope>
</reference>
<proteinExistence type="predicted"/>
<dbReference type="InterPro" id="IPR000477">
    <property type="entry name" value="RT_dom"/>
</dbReference>
<keyword evidence="4" id="KW-1185">Reference proteome</keyword>
<accession>H3AD39</accession>
<reference evidence="4" key="1">
    <citation type="submission" date="2011-08" db="EMBL/GenBank/DDBJ databases">
        <title>The draft genome of Latimeria chalumnae.</title>
        <authorList>
            <person name="Di Palma F."/>
            <person name="Alfoldi J."/>
            <person name="Johnson J."/>
            <person name="Berlin A."/>
            <person name="Gnerre S."/>
            <person name="Jaffe D."/>
            <person name="MacCallum I."/>
            <person name="Young S."/>
            <person name="Walker B.J."/>
            <person name="Lander E."/>
            <person name="Lindblad-Toh K."/>
        </authorList>
    </citation>
    <scope>NUCLEOTIDE SEQUENCE [LARGE SCALE GENOMIC DNA]</scope>
    <source>
        <strain evidence="4">Wild caught</strain>
    </source>
</reference>
<evidence type="ECO:0000256" key="1">
    <source>
        <dbReference type="SAM" id="MobiDB-lite"/>
    </source>
</evidence>
<organism evidence="3 4">
    <name type="scientific">Latimeria chalumnae</name>
    <name type="common">Coelacanth</name>
    <dbReference type="NCBI Taxonomy" id="7897"/>
    <lineage>
        <taxon>Eukaryota</taxon>
        <taxon>Metazoa</taxon>
        <taxon>Chordata</taxon>
        <taxon>Craniata</taxon>
        <taxon>Vertebrata</taxon>
        <taxon>Euteleostomi</taxon>
        <taxon>Coelacanthiformes</taxon>
        <taxon>Coelacanthidae</taxon>
        <taxon>Latimeria</taxon>
    </lineage>
</organism>
<dbReference type="InParanoid" id="H3AD39"/>
<dbReference type="Pfam" id="PF00078">
    <property type="entry name" value="RVT_1"/>
    <property type="match status" value="1"/>
</dbReference>
<sequence length="471" mass="54420">IKDVSGTHLLVEPEEVDERWREYFCELLNMDNGEETSDTDLESSDTDLEFSDTDLQVEEEVISATKAMRNGKAAGIDGIPVEVFKNGGLAMMSWIQRVFQVVWDMGRMPKEWGKAIICPIFKKGDRLKCENYRALSLLPHICKIYERILETRLHTTVEEKLDQYQHGFWPGRGTINLVFALRMIVERSWEWNVPQYMAFLDLEKAFDRVPRKKLWEVLEDPPPKFLRAVKGMCSVYESMVQSQHRNEKWFTVRSDDVAIVERSAEDLQNTVEKGNTAFKEYGMKLSTPKSEIMVIRKDQEQGSVIVDDGTKLKQVSQCKYLGAQINVNGKIEEEITARIKKFSNNVASLYPLLKDRRVPKGTKILIYTTLIYGVTLRDKLRNEHIREQLGVESVLDIIERTQLRWFGHVKNGPSSTGSKVSGKRSRGHPRKRWLENVEQGIRKRGLSMAVVEERKMYEDRTVWGGFIHLTG</sequence>
<evidence type="ECO:0000259" key="2">
    <source>
        <dbReference type="Pfam" id="PF00078"/>
    </source>
</evidence>
<evidence type="ECO:0000313" key="3">
    <source>
        <dbReference type="Ensembl" id="ENSLACP00000007560.1"/>
    </source>
</evidence>
<protein>
    <recommendedName>
        <fullName evidence="2">Reverse transcriptase domain-containing protein</fullName>
    </recommendedName>
</protein>
<dbReference type="SUPFAM" id="SSF56672">
    <property type="entry name" value="DNA/RNA polymerases"/>
    <property type="match status" value="1"/>
</dbReference>
<dbReference type="OMA" id="DERWREY"/>
<dbReference type="STRING" id="7897.ENSLACP00000007560"/>
<dbReference type="eggNOG" id="KOG1075">
    <property type="taxonomic scope" value="Eukaryota"/>
</dbReference>
<feature type="region of interest" description="Disordered" evidence="1">
    <location>
        <begin position="410"/>
        <end position="431"/>
    </location>
</feature>
<dbReference type="EMBL" id="AFYH01170316">
    <property type="status" value="NOT_ANNOTATED_CDS"/>
    <property type="molecule type" value="Genomic_DNA"/>
</dbReference>
<dbReference type="AlphaFoldDB" id="H3AD39"/>
<dbReference type="HOGENOM" id="CLU_000680_32_6_1"/>
<dbReference type="GeneTree" id="ENSGT00940000164961"/>
<feature type="compositionally biased region" description="Basic residues" evidence="1">
    <location>
        <begin position="421"/>
        <end position="431"/>
    </location>
</feature>
<feature type="domain" description="Reverse transcriptase" evidence="2">
    <location>
        <begin position="122"/>
        <end position="220"/>
    </location>
</feature>
<reference evidence="3" key="2">
    <citation type="submission" date="2025-08" db="UniProtKB">
        <authorList>
            <consortium name="Ensembl"/>
        </authorList>
    </citation>
    <scope>IDENTIFICATION</scope>
</reference>
<evidence type="ECO:0000313" key="4">
    <source>
        <dbReference type="Proteomes" id="UP000008672"/>
    </source>
</evidence>
<dbReference type="Ensembl" id="ENSLACT00000007624.1">
    <property type="protein sequence ID" value="ENSLACP00000007560.1"/>
    <property type="gene ID" value="ENSLACG00000006699.1"/>
</dbReference>
<dbReference type="Proteomes" id="UP000008672">
    <property type="component" value="Unassembled WGS sequence"/>
</dbReference>
<dbReference type="InterPro" id="IPR043502">
    <property type="entry name" value="DNA/RNA_pol_sf"/>
</dbReference>